<gene>
    <name evidence="7" type="ORF">EJ903_16475</name>
</gene>
<dbReference type="EMBL" id="RXMA01000016">
    <property type="protein sequence ID" value="RTR18091.1"/>
    <property type="molecule type" value="Genomic_DNA"/>
</dbReference>
<comment type="subcellular location">
    <subcellularLocation>
        <location evidence="1">Cell envelope</location>
    </subcellularLocation>
</comment>
<evidence type="ECO:0000259" key="6">
    <source>
        <dbReference type="PROSITE" id="PS51352"/>
    </source>
</evidence>
<keyword evidence="2" id="KW-0201">Cytochrome c-type biogenesis</keyword>
<dbReference type="SUPFAM" id="SSF52833">
    <property type="entry name" value="Thioredoxin-like"/>
    <property type="match status" value="1"/>
</dbReference>
<name>A0A3S0K9Q4_9PROT</name>
<protein>
    <submittedName>
        <fullName evidence="7">TlpA family protein disulfide reductase</fullName>
    </submittedName>
</protein>
<evidence type="ECO:0000256" key="4">
    <source>
        <dbReference type="SAM" id="MobiDB-lite"/>
    </source>
</evidence>
<feature type="signal peptide" evidence="5">
    <location>
        <begin position="1"/>
        <end position="22"/>
    </location>
</feature>
<dbReference type="InterPro" id="IPR017937">
    <property type="entry name" value="Thioredoxin_CS"/>
</dbReference>
<dbReference type="GO" id="GO:0030313">
    <property type="term" value="C:cell envelope"/>
    <property type="evidence" value="ECO:0007669"/>
    <property type="project" value="UniProtKB-SubCell"/>
</dbReference>
<evidence type="ECO:0000256" key="2">
    <source>
        <dbReference type="ARBA" id="ARBA00022748"/>
    </source>
</evidence>
<dbReference type="InterPro" id="IPR036249">
    <property type="entry name" value="Thioredoxin-like_sf"/>
</dbReference>
<dbReference type="AlphaFoldDB" id="A0A3S0K9Q4"/>
<evidence type="ECO:0000256" key="3">
    <source>
        <dbReference type="ARBA" id="ARBA00023284"/>
    </source>
</evidence>
<feature type="region of interest" description="Disordered" evidence="4">
    <location>
        <begin position="212"/>
        <end position="231"/>
    </location>
</feature>
<dbReference type="PROSITE" id="PS51352">
    <property type="entry name" value="THIOREDOXIN_2"/>
    <property type="match status" value="1"/>
</dbReference>
<dbReference type="InterPro" id="IPR013740">
    <property type="entry name" value="Redoxin"/>
</dbReference>
<keyword evidence="8" id="KW-1185">Reference proteome</keyword>
<dbReference type="InterPro" id="IPR013766">
    <property type="entry name" value="Thioredoxin_domain"/>
</dbReference>
<keyword evidence="3" id="KW-0676">Redox-active center</keyword>
<dbReference type="PANTHER" id="PTHR42852:SF17">
    <property type="entry name" value="THIOREDOXIN-LIKE PROTEIN HI_1115"/>
    <property type="match status" value="1"/>
</dbReference>
<evidence type="ECO:0000313" key="8">
    <source>
        <dbReference type="Proteomes" id="UP000277007"/>
    </source>
</evidence>
<dbReference type="PANTHER" id="PTHR42852">
    <property type="entry name" value="THIOL:DISULFIDE INTERCHANGE PROTEIN DSBE"/>
    <property type="match status" value="1"/>
</dbReference>
<dbReference type="Proteomes" id="UP000277007">
    <property type="component" value="Unassembled WGS sequence"/>
</dbReference>
<feature type="chain" id="PRO_5018544928" evidence="5">
    <location>
        <begin position="23"/>
        <end position="231"/>
    </location>
</feature>
<accession>A0A3S0K9Q4</accession>
<reference evidence="7 8" key="1">
    <citation type="submission" date="2018-12" db="EMBL/GenBank/DDBJ databases">
        <authorList>
            <person name="Yang Y."/>
        </authorList>
    </citation>
    <scope>NUCLEOTIDE SEQUENCE [LARGE SCALE GENOMIC DNA]</scope>
    <source>
        <strain evidence="7 8">L-25-5w-1</strain>
    </source>
</reference>
<proteinExistence type="predicted"/>
<keyword evidence="5" id="KW-0732">Signal</keyword>
<feature type="domain" description="Thioredoxin" evidence="6">
    <location>
        <begin position="68"/>
        <end position="210"/>
    </location>
</feature>
<evidence type="ECO:0000313" key="7">
    <source>
        <dbReference type="EMBL" id="RTR18091.1"/>
    </source>
</evidence>
<evidence type="ECO:0000256" key="1">
    <source>
        <dbReference type="ARBA" id="ARBA00004196"/>
    </source>
</evidence>
<dbReference type="PROSITE" id="PS00194">
    <property type="entry name" value="THIOREDOXIN_1"/>
    <property type="match status" value="1"/>
</dbReference>
<sequence length="231" mass="23660">MRTLTATATVCVCLAGVGAWWAADALPLSAPAAPTVLRLDAPSPPAASPAGGAAGAQTIAGLEKYKGAETPKPLPPLSFVDGEGRRADLSQFAGRVVLLNLWATWCGPCVKEMPSLDRLQGQLGGPGFQVVALSLDRGGRNAVEPFYQKTGVKNLALFLDPGSASMQALGLRGLPTTLLIDAEGRELGRMEGAVEWDSPEVLAFLRGYAGRGNGPARGGSQPSGGVVKTGG</sequence>
<dbReference type="Pfam" id="PF08534">
    <property type="entry name" value="Redoxin"/>
    <property type="match status" value="1"/>
</dbReference>
<dbReference type="OrthoDB" id="9799347at2"/>
<dbReference type="CDD" id="cd02966">
    <property type="entry name" value="TlpA_like_family"/>
    <property type="match status" value="1"/>
</dbReference>
<evidence type="ECO:0000256" key="5">
    <source>
        <dbReference type="SAM" id="SignalP"/>
    </source>
</evidence>
<dbReference type="RefSeq" id="WP_126617404.1">
    <property type="nucleotide sequence ID" value="NZ_JBHUCY010000054.1"/>
</dbReference>
<dbReference type="GO" id="GO:0017004">
    <property type="term" value="P:cytochrome complex assembly"/>
    <property type="evidence" value="ECO:0007669"/>
    <property type="project" value="UniProtKB-KW"/>
</dbReference>
<dbReference type="GO" id="GO:0015036">
    <property type="term" value="F:disulfide oxidoreductase activity"/>
    <property type="evidence" value="ECO:0007669"/>
    <property type="project" value="UniProtKB-ARBA"/>
</dbReference>
<dbReference type="Gene3D" id="3.40.30.10">
    <property type="entry name" value="Glutaredoxin"/>
    <property type="match status" value="1"/>
</dbReference>
<organism evidence="7 8">
    <name type="scientific">Azospirillum griseum</name>
    <dbReference type="NCBI Taxonomy" id="2496639"/>
    <lineage>
        <taxon>Bacteria</taxon>
        <taxon>Pseudomonadati</taxon>
        <taxon>Pseudomonadota</taxon>
        <taxon>Alphaproteobacteria</taxon>
        <taxon>Rhodospirillales</taxon>
        <taxon>Azospirillaceae</taxon>
        <taxon>Azospirillum</taxon>
    </lineage>
</organism>
<comment type="caution">
    <text evidence="7">The sequence shown here is derived from an EMBL/GenBank/DDBJ whole genome shotgun (WGS) entry which is preliminary data.</text>
</comment>
<dbReference type="InterPro" id="IPR050553">
    <property type="entry name" value="Thioredoxin_ResA/DsbE_sf"/>
</dbReference>